<keyword evidence="3" id="KW-0472">Membrane</keyword>
<dbReference type="CDD" id="cd00383">
    <property type="entry name" value="trans_reg_C"/>
    <property type="match status" value="1"/>
</dbReference>
<dbReference type="RefSeq" id="WP_268247513.1">
    <property type="nucleotide sequence ID" value="NZ_BMYZ01000001.1"/>
</dbReference>
<dbReference type="EMBL" id="BMYZ01000001">
    <property type="protein sequence ID" value="GGY65864.1"/>
    <property type="molecule type" value="Genomic_DNA"/>
</dbReference>
<evidence type="ECO:0000259" key="4">
    <source>
        <dbReference type="PROSITE" id="PS51755"/>
    </source>
</evidence>
<dbReference type="Pfam" id="PF00486">
    <property type="entry name" value="Trans_reg_C"/>
    <property type="match status" value="1"/>
</dbReference>
<evidence type="ECO:0000256" key="1">
    <source>
        <dbReference type="ARBA" id="ARBA00023125"/>
    </source>
</evidence>
<gene>
    <name evidence="5" type="ORF">GCM10011613_07200</name>
</gene>
<dbReference type="Gene3D" id="1.10.10.10">
    <property type="entry name" value="Winged helix-like DNA-binding domain superfamily/Winged helix DNA-binding domain"/>
    <property type="match status" value="1"/>
</dbReference>
<dbReference type="InterPro" id="IPR016032">
    <property type="entry name" value="Sig_transdc_resp-reg_C-effctor"/>
</dbReference>
<keyword evidence="1 2" id="KW-0238">DNA-binding</keyword>
<evidence type="ECO:0000256" key="2">
    <source>
        <dbReference type="PROSITE-ProRule" id="PRU01091"/>
    </source>
</evidence>
<evidence type="ECO:0000313" key="5">
    <source>
        <dbReference type="EMBL" id="GGY65864.1"/>
    </source>
</evidence>
<comment type="caution">
    <text evidence="5">The sequence shown here is derived from an EMBL/GenBank/DDBJ whole genome shotgun (WGS) entry which is preliminary data.</text>
</comment>
<keyword evidence="3" id="KW-1133">Transmembrane helix</keyword>
<evidence type="ECO:0000313" key="6">
    <source>
        <dbReference type="Proteomes" id="UP000619761"/>
    </source>
</evidence>
<organism evidence="5 6">
    <name type="scientific">Cellvibrio zantedeschiae</name>
    <dbReference type="NCBI Taxonomy" id="1237077"/>
    <lineage>
        <taxon>Bacteria</taxon>
        <taxon>Pseudomonadati</taxon>
        <taxon>Pseudomonadota</taxon>
        <taxon>Gammaproteobacteria</taxon>
        <taxon>Cellvibrionales</taxon>
        <taxon>Cellvibrionaceae</taxon>
        <taxon>Cellvibrio</taxon>
    </lineage>
</organism>
<dbReference type="SUPFAM" id="SSF48452">
    <property type="entry name" value="TPR-like"/>
    <property type="match status" value="2"/>
</dbReference>
<sequence length="622" mass="71524">MLYSFNDFVFDSERLLLSKHEEIISCRPNEAKLLALFLAEPQTVFSKDDILNRVWAGKVVSEQAVFQSISNLRSLFGEGSIKTFPKKGYQWQVNACVLESESSAESEVSDVPLVSFYQANKRLFIQFIVAFVVSIAVLFYLLDRSKIDSTQIAAFPLLIDSQNQDSPELQAELVEPLWNELLDTGNFQPVTTEQNEDYRDFFYLPEKYTQHISLRKNSSLIMGFVGERKGKVFVRYLLKSHSNFWLAEIEAGSRAQLIEKWLSHLTHVTSSRFAVVDTIDPVLINAELKLLHNSYPDDLVIFYRLVQSQLWLGDSSNTLVLAEQLSDKARAQNDNLYLGSALLIWGQALQQQQLLGDAEQKLQQALVLFKDAQNYRMASETQVAIGRLAFDKGNYKQMKAWNIQAMESARLAKDVLLEAHLNEVSAVMALKFKYRQDAEYFLKQAETLLDKHNQSREHYAMVYFYMGMSEQEPSAAEHNYRRVLSVTPNDPALWVRERAQAHLVQLFIEQQRWQDAFAIYKNQNPLNASQKLMLAKIYQAQTEWSKAEEHTLAAFKQANTAGDRNLALDAALALIGIYQHQQLPEKQMLYRNFILQESVNLVFWQKQNKAALDELDIRLNIQ</sequence>
<evidence type="ECO:0000256" key="3">
    <source>
        <dbReference type="SAM" id="Phobius"/>
    </source>
</evidence>
<accession>A0ABQ3ASE9</accession>
<feature type="transmembrane region" description="Helical" evidence="3">
    <location>
        <begin position="123"/>
        <end position="142"/>
    </location>
</feature>
<feature type="DNA-binding region" description="OmpR/PhoB-type" evidence="2">
    <location>
        <begin position="1"/>
        <end position="93"/>
    </location>
</feature>
<dbReference type="Gene3D" id="1.25.40.10">
    <property type="entry name" value="Tetratricopeptide repeat domain"/>
    <property type="match status" value="1"/>
</dbReference>
<dbReference type="SMART" id="SM00862">
    <property type="entry name" value="Trans_reg_C"/>
    <property type="match status" value="1"/>
</dbReference>
<dbReference type="SUPFAM" id="SSF46894">
    <property type="entry name" value="C-terminal effector domain of the bipartite response regulators"/>
    <property type="match status" value="1"/>
</dbReference>
<feature type="domain" description="OmpR/PhoB-type" evidence="4">
    <location>
        <begin position="1"/>
        <end position="93"/>
    </location>
</feature>
<dbReference type="InterPro" id="IPR001867">
    <property type="entry name" value="OmpR/PhoB-type_DNA-bd"/>
</dbReference>
<proteinExistence type="predicted"/>
<keyword evidence="6" id="KW-1185">Reference proteome</keyword>
<reference evidence="6" key="1">
    <citation type="journal article" date="2019" name="Int. J. Syst. Evol. Microbiol.">
        <title>The Global Catalogue of Microorganisms (GCM) 10K type strain sequencing project: providing services to taxonomists for standard genome sequencing and annotation.</title>
        <authorList>
            <consortium name="The Broad Institute Genomics Platform"/>
            <consortium name="The Broad Institute Genome Sequencing Center for Infectious Disease"/>
            <person name="Wu L."/>
            <person name="Ma J."/>
        </authorList>
    </citation>
    <scope>NUCLEOTIDE SEQUENCE [LARGE SCALE GENOMIC DNA]</scope>
    <source>
        <strain evidence="6">KCTC 32239</strain>
    </source>
</reference>
<dbReference type="InterPro" id="IPR011990">
    <property type="entry name" value="TPR-like_helical_dom_sf"/>
</dbReference>
<dbReference type="Proteomes" id="UP000619761">
    <property type="component" value="Unassembled WGS sequence"/>
</dbReference>
<protein>
    <recommendedName>
        <fullName evidence="4">OmpR/PhoB-type domain-containing protein</fullName>
    </recommendedName>
</protein>
<keyword evidence="3" id="KW-0812">Transmembrane</keyword>
<dbReference type="InterPro" id="IPR036388">
    <property type="entry name" value="WH-like_DNA-bd_sf"/>
</dbReference>
<name>A0ABQ3ASE9_9GAMM</name>
<dbReference type="PROSITE" id="PS51755">
    <property type="entry name" value="OMPR_PHOB"/>
    <property type="match status" value="1"/>
</dbReference>